<keyword evidence="2" id="KW-1185">Reference proteome</keyword>
<proteinExistence type="predicted"/>
<protein>
    <recommendedName>
        <fullName evidence="3">BTB domain-containing protein</fullName>
    </recommendedName>
</protein>
<evidence type="ECO:0000313" key="2">
    <source>
        <dbReference type="Proteomes" id="UP001151760"/>
    </source>
</evidence>
<evidence type="ECO:0000313" key="1">
    <source>
        <dbReference type="EMBL" id="GJT91611.1"/>
    </source>
</evidence>
<reference evidence="1" key="1">
    <citation type="journal article" date="2022" name="Int. J. Mol. Sci.">
        <title>Draft Genome of Tanacetum Coccineum: Genomic Comparison of Closely Related Tanacetum-Family Plants.</title>
        <authorList>
            <person name="Yamashiro T."/>
            <person name="Shiraishi A."/>
            <person name="Nakayama K."/>
            <person name="Satake H."/>
        </authorList>
    </citation>
    <scope>NUCLEOTIDE SEQUENCE</scope>
</reference>
<accession>A0ABQ5HUR0</accession>
<reference evidence="1" key="2">
    <citation type="submission" date="2022-01" db="EMBL/GenBank/DDBJ databases">
        <authorList>
            <person name="Yamashiro T."/>
            <person name="Shiraishi A."/>
            <person name="Satake H."/>
            <person name="Nakayama K."/>
        </authorList>
    </citation>
    <scope>NUCLEOTIDE SEQUENCE</scope>
</reference>
<gene>
    <name evidence="1" type="ORF">Tco_1080456</name>
</gene>
<dbReference type="Proteomes" id="UP001151760">
    <property type="component" value="Unassembled WGS sequence"/>
</dbReference>
<name>A0ABQ5HUR0_9ASTR</name>
<evidence type="ECO:0008006" key="3">
    <source>
        <dbReference type="Google" id="ProtNLM"/>
    </source>
</evidence>
<sequence>MQGTIVLQLSLTVKMYHLTPDSGTHDKHYLVRAKETTPHVLLVCSSDYFLKRFTSKPYMPHFKEKAFLTTSPTSSSSRAIVVRALDELVVLSSETEVPKFMGFFFLQQIAKDKAFANMLCDQADNARSCITKLHVMICEMDVMDDHLVVFDSLVCLKESKQRLTIDMERHREGGLCWKVLFNELLKMGSDTKLFTKACAGFLRDRYAGLRMSISKNQRLITKLEALGERGDAVRYVDYIREIISRDSAKLGALEQLLAGTHVGLGLKDGYVADMEEKD</sequence>
<dbReference type="EMBL" id="BQNB010020034">
    <property type="protein sequence ID" value="GJT91611.1"/>
    <property type="molecule type" value="Genomic_DNA"/>
</dbReference>
<organism evidence="1 2">
    <name type="scientific">Tanacetum coccineum</name>
    <dbReference type="NCBI Taxonomy" id="301880"/>
    <lineage>
        <taxon>Eukaryota</taxon>
        <taxon>Viridiplantae</taxon>
        <taxon>Streptophyta</taxon>
        <taxon>Embryophyta</taxon>
        <taxon>Tracheophyta</taxon>
        <taxon>Spermatophyta</taxon>
        <taxon>Magnoliopsida</taxon>
        <taxon>eudicotyledons</taxon>
        <taxon>Gunneridae</taxon>
        <taxon>Pentapetalae</taxon>
        <taxon>asterids</taxon>
        <taxon>campanulids</taxon>
        <taxon>Asterales</taxon>
        <taxon>Asteraceae</taxon>
        <taxon>Asteroideae</taxon>
        <taxon>Anthemideae</taxon>
        <taxon>Anthemidinae</taxon>
        <taxon>Tanacetum</taxon>
    </lineage>
</organism>
<comment type="caution">
    <text evidence="1">The sequence shown here is derived from an EMBL/GenBank/DDBJ whole genome shotgun (WGS) entry which is preliminary data.</text>
</comment>